<keyword evidence="4" id="KW-1185">Reference proteome</keyword>
<dbReference type="InterPro" id="IPR036420">
    <property type="entry name" value="BRCT_dom_sf"/>
</dbReference>
<dbReference type="GeneID" id="80876646"/>
<dbReference type="RefSeq" id="XP_056038654.1">
    <property type="nucleotide sequence ID" value="XM_056181957.1"/>
</dbReference>
<dbReference type="Proteomes" id="UP001212411">
    <property type="component" value="Chromosome 2"/>
</dbReference>
<evidence type="ECO:0000256" key="1">
    <source>
        <dbReference type="SAM" id="MobiDB-lite"/>
    </source>
</evidence>
<dbReference type="EMBL" id="CP115612">
    <property type="protein sequence ID" value="WBW74411.1"/>
    <property type="molecule type" value="Genomic_DNA"/>
</dbReference>
<accession>A0AAE9WDL5</accession>
<feature type="domain" description="BRCT" evidence="2">
    <location>
        <begin position="154"/>
        <end position="250"/>
    </location>
</feature>
<reference evidence="3 4" key="1">
    <citation type="journal article" date="2023" name="G3 (Bethesda)">
        <title>A high-quality reference genome for the fission yeast Schizosaccharomyces osmophilus.</title>
        <authorList>
            <person name="Jia G.S."/>
            <person name="Zhang W.C."/>
            <person name="Liang Y."/>
            <person name="Liu X.H."/>
            <person name="Rhind N."/>
            <person name="Pidoux A."/>
            <person name="Brysch-Herzberg M."/>
            <person name="Du L.L."/>
        </authorList>
    </citation>
    <scope>NUCLEOTIDE SEQUENCE [LARGE SCALE GENOMIC DNA]</scope>
    <source>
        <strain evidence="3 4">CBS 15793</strain>
    </source>
</reference>
<feature type="region of interest" description="Disordered" evidence="1">
    <location>
        <begin position="325"/>
        <end position="346"/>
    </location>
</feature>
<sequence length="407" mass="45927">MLSLESKQDVLPNPRMHRKGHYRRHSLHSLQSLKSNTEPVSKQHQTVTNINRSHRRHERVNSLDGVGFPSERFGVAPRISDKNIPSLIPFASSKYLSPVGRDSPPNDGYFSAITEEQLEDAYADFWKPTVSLSLSSKSVHDTTVSTQVASKFKEEQFPLSMASVSVTIEEKMLDRNILAQQLTELGATIHKRPQFSKHDLTTHMVLPKNSYSYSMLDAIPSESTIEFVSPEWVAACYSAKKWVNESAFRINFKSLVPRHGLALANINPSRSQVTRMKTKSGPFVLDVDMPSHNQSRTSSKKPLEGIEYNFNPSFAENARLLKERPKSKGNTTFLNVPSAKKRPNGREGVFRVQETNALKLDSPFSATKLSNLSPRQRKQLESAKKKYLAYEPIVGSPLKQKITFFDL</sequence>
<gene>
    <name evidence="3" type="primary">mug176</name>
    <name evidence="3" type="ORF">SOMG_03166</name>
</gene>
<protein>
    <submittedName>
        <fullName evidence="3">BRCT domain protein</fullName>
    </submittedName>
</protein>
<evidence type="ECO:0000313" key="4">
    <source>
        <dbReference type="Proteomes" id="UP001212411"/>
    </source>
</evidence>
<evidence type="ECO:0000313" key="3">
    <source>
        <dbReference type="EMBL" id="WBW74411.1"/>
    </source>
</evidence>
<feature type="compositionally biased region" description="Basic residues" evidence="1">
    <location>
        <begin position="15"/>
        <end position="27"/>
    </location>
</feature>
<name>A0AAE9WDL5_9SCHI</name>
<dbReference type="InterPro" id="IPR001357">
    <property type="entry name" value="BRCT_dom"/>
</dbReference>
<dbReference type="AlphaFoldDB" id="A0AAE9WDL5"/>
<feature type="region of interest" description="Disordered" evidence="1">
    <location>
        <begin position="1"/>
        <end position="63"/>
    </location>
</feature>
<dbReference type="PROSITE" id="PS50172">
    <property type="entry name" value="BRCT"/>
    <property type="match status" value="1"/>
</dbReference>
<feature type="compositionally biased region" description="Polar residues" evidence="1">
    <location>
        <begin position="28"/>
        <end position="51"/>
    </location>
</feature>
<evidence type="ECO:0000259" key="2">
    <source>
        <dbReference type="PROSITE" id="PS50172"/>
    </source>
</evidence>
<organism evidence="3 4">
    <name type="scientific">Schizosaccharomyces osmophilus</name>
    <dbReference type="NCBI Taxonomy" id="2545709"/>
    <lineage>
        <taxon>Eukaryota</taxon>
        <taxon>Fungi</taxon>
        <taxon>Dikarya</taxon>
        <taxon>Ascomycota</taxon>
        <taxon>Taphrinomycotina</taxon>
        <taxon>Schizosaccharomycetes</taxon>
        <taxon>Schizosaccharomycetales</taxon>
        <taxon>Schizosaccharomycetaceae</taxon>
        <taxon>Schizosaccharomyces</taxon>
    </lineage>
</organism>
<proteinExistence type="predicted"/>
<dbReference type="SUPFAM" id="SSF52113">
    <property type="entry name" value="BRCT domain"/>
    <property type="match status" value="1"/>
</dbReference>
<dbReference type="Gene3D" id="3.40.50.10190">
    <property type="entry name" value="BRCT domain"/>
    <property type="match status" value="1"/>
</dbReference>
<dbReference type="KEGG" id="som:SOMG_03166"/>